<protein>
    <submittedName>
        <fullName evidence="3">Heavy-metal-associated domain-containing protein</fullName>
    </submittedName>
</protein>
<evidence type="ECO:0000256" key="1">
    <source>
        <dbReference type="ARBA" id="ARBA00022723"/>
    </source>
</evidence>
<dbReference type="AlphaFoldDB" id="A0A9D2T9H8"/>
<proteinExistence type="predicted"/>
<dbReference type="InterPro" id="IPR006121">
    <property type="entry name" value="HMA_dom"/>
</dbReference>
<name>A0A9D2T9H8_9FIRM</name>
<dbReference type="EMBL" id="DWWD01000026">
    <property type="protein sequence ID" value="HJC50281.1"/>
    <property type="molecule type" value="Genomic_DNA"/>
</dbReference>
<dbReference type="Gene3D" id="3.30.70.100">
    <property type="match status" value="1"/>
</dbReference>
<evidence type="ECO:0000259" key="2">
    <source>
        <dbReference type="PROSITE" id="PS50846"/>
    </source>
</evidence>
<accession>A0A9D2T9H8</accession>
<reference evidence="3" key="2">
    <citation type="submission" date="2021-04" db="EMBL/GenBank/DDBJ databases">
        <authorList>
            <person name="Gilroy R."/>
        </authorList>
    </citation>
    <scope>NUCLEOTIDE SEQUENCE</scope>
    <source>
        <strain evidence="3">ChiSjej3B21-8574</strain>
    </source>
</reference>
<sequence>MVDTIIVIIVVLLMVLAAKQAVKHFRGEGSCCGGGSGASKVKIKEKQLSGPVIGKKTMAIEGMHCEHCVQNVMGALNSIQGVSAKVFLDENKAVVSYETEVSENTLRNAVENAGYKVRSII</sequence>
<keyword evidence="1" id="KW-0479">Metal-binding</keyword>
<dbReference type="FunFam" id="3.30.70.100:FF:000001">
    <property type="entry name" value="ATPase copper transporting beta"/>
    <property type="match status" value="1"/>
</dbReference>
<feature type="domain" description="HMA" evidence="2">
    <location>
        <begin position="54"/>
        <end position="118"/>
    </location>
</feature>
<dbReference type="PROSITE" id="PS50846">
    <property type="entry name" value="HMA_2"/>
    <property type="match status" value="1"/>
</dbReference>
<dbReference type="SUPFAM" id="SSF55008">
    <property type="entry name" value="HMA, heavy metal-associated domain"/>
    <property type="match status" value="1"/>
</dbReference>
<reference evidence="3" key="1">
    <citation type="journal article" date="2021" name="PeerJ">
        <title>Extensive microbial diversity within the chicken gut microbiome revealed by metagenomics and culture.</title>
        <authorList>
            <person name="Gilroy R."/>
            <person name="Ravi A."/>
            <person name="Getino M."/>
            <person name="Pursley I."/>
            <person name="Horton D.L."/>
            <person name="Alikhan N.F."/>
            <person name="Baker D."/>
            <person name="Gharbi K."/>
            <person name="Hall N."/>
            <person name="Watson M."/>
            <person name="Adriaenssens E.M."/>
            <person name="Foster-Nyarko E."/>
            <person name="Jarju S."/>
            <person name="Secka A."/>
            <person name="Antonio M."/>
            <person name="Oren A."/>
            <person name="Chaudhuri R.R."/>
            <person name="La Ragione R."/>
            <person name="Hildebrand F."/>
            <person name="Pallen M.J."/>
        </authorList>
    </citation>
    <scope>NUCLEOTIDE SEQUENCE</scope>
    <source>
        <strain evidence="3">ChiSjej3B21-8574</strain>
    </source>
</reference>
<evidence type="ECO:0000313" key="4">
    <source>
        <dbReference type="Proteomes" id="UP000823904"/>
    </source>
</evidence>
<gene>
    <name evidence="3" type="ORF">H9754_06855</name>
</gene>
<dbReference type="Pfam" id="PF00403">
    <property type="entry name" value="HMA"/>
    <property type="match status" value="1"/>
</dbReference>
<dbReference type="GO" id="GO:0046872">
    <property type="term" value="F:metal ion binding"/>
    <property type="evidence" value="ECO:0007669"/>
    <property type="project" value="UniProtKB-KW"/>
</dbReference>
<dbReference type="InterPro" id="IPR017969">
    <property type="entry name" value="Heavy-metal-associated_CS"/>
</dbReference>
<dbReference type="PROSITE" id="PS01047">
    <property type="entry name" value="HMA_1"/>
    <property type="match status" value="1"/>
</dbReference>
<dbReference type="Proteomes" id="UP000823904">
    <property type="component" value="Unassembled WGS sequence"/>
</dbReference>
<comment type="caution">
    <text evidence="3">The sequence shown here is derived from an EMBL/GenBank/DDBJ whole genome shotgun (WGS) entry which is preliminary data.</text>
</comment>
<evidence type="ECO:0000313" key="3">
    <source>
        <dbReference type="EMBL" id="HJC50281.1"/>
    </source>
</evidence>
<organism evidence="3 4">
    <name type="scientific">Candidatus Anaerostipes avistercoris</name>
    <dbReference type="NCBI Taxonomy" id="2838462"/>
    <lineage>
        <taxon>Bacteria</taxon>
        <taxon>Bacillati</taxon>
        <taxon>Bacillota</taxon>
        <taxon>Clostridia</taxon>
        <taxon>Lachnospirales</taxon>
        <taxon>Lachnospiraceae</taxon>
        <taxon>Anaerostipes</taxon>
    </lineage>
</organism>
<dbReference type="InterPro" id="IPR036163">
    <property type="entry name" value="HMA_dom_sf"/>
</dbReference>
<dbReference type="CDD" id="cd00371">
    <property type="entry name" value="HMA"/>
    <property type="match status" value="1"/>
</dbReference>